<organism evidence="1 2">
    <name type="scientific">Ascobolus immersus RN42</name>
    <dbReference type="NCBI Taxonomy" id="1160509"/>
    <lineage>
        <taxon>Eukaryota</taxon>
        <taxon>Fungi</taxon>
        <taxon>Dikarya</taxon>
        <taxon>Ascomycota</taxon>
        <taxon>Pezizomycotina</taxon>
        <taxon>Pezizomycetes</taxon>
        <taxon>Pezizales</taxon>
        <taxon>Ascobolaceae</taxon>
        <taxon>Ascobolus</taxon>
    </lineage>
</organism>
<dbReference type="AlphaFoldDB" id="A0A3N4IJS3"/>
<evidence type="ECO:0000313" key="2">
    <source>
        <dbReference type="Proteomes" id="UP000275078"/>
    </source>
</evidence>
<proteinExistence type="predicted"/>
<gene>
    <name evidence="1" type="ORF">BJ508DRAFT_303858</name>
</gene>
<sequence length="160" mass="17831">MTLASVPKKLTDSRQILSRLLFRIAWPSHSREPGRSVWHNLWLATDSSTSNSPAHPFRHAQNRSTRLRTAMGYRPSHGSSSMAVIRDRLLVGLCARGSCPMNCRLGSSHGRDSPAQLARSKEFLNRPQTATNRSWGACSRTKRDESLTAVAISGTFRNRC</sequence>
<protein>
    <submittedName>
        <fullName evidence="1">Uncharacterized protein</fullName>
    </submittedName>
</protein>
<reference evidence="1 2" key="1">
    <citation type="journal article" date="2018" name="Nat. Ecol. Evol.">
        <title>Pezizomycetes genomes reveal the molecular basis of ectomycorrhizal truffle lifestyle.</title>
        <authorList>
            <person name="Murat C."/>
            <person name="Payen T."/>
            <person name="Noel B."/>
            <person name="Kuo A."/>
            <person name="Morin E."/>
            <person name="Chen J."/>
            <person name="Kohler A."/>
            <person name="Krizsan K."/>
            <person name="Balestrini R."/>
            <person name="Da Silva C."/>
            <person name="Montanini B."/>
            <person name="Hainaut M."/>
            <person name="Levati E."/>
            <person name="Barry K.W."/>
            <person name="Belfiori B."/>
            <person name="Cichocki N."/>
            <person name="Clum A."/>
            <person name="Dockter R.B."/>
            <person name="Fauchery L."/>
            <person name="Guy J."/>
            <person name="Iotti M."/>
            <person name="Le Tacon F."/>
            <person name="Lindquist E.A."/>
            <person name="Lipzen A."/>
            <person name="Malagnac F."/>
            <person name="Mello A."/>
            <person name="Molinier V."/>
            <person name="Miyauchi S."/>
            <person name="Poulain J."/>
            <person name="Riccioni C."/>
            <person name="Rubini A."/>
            <person name="Sitrit Y."/>
            <person name="Splivallo R."/>
            <person name="Traeger S."/>
            <person name="Wang M."/>
            <person name="Zifcakova L."/>
            <person name="Wipf D."/>
            <person name="Zambonelli A."/>
            <person name="Paolocci F."/>
            <person name="Nowrousian M."/>
            <person name="Ottonello S."/>
            <person name="Baldrian P."/>
            <person name="Spatafora J.W."/>
            <person name="Henrissat B."/>
            <person name="Nagy L.G."/>
            <person name="Aury J.M."/>
            <person name="Wincker P."/>
            <person name="Grigoriev I.V."/>
            <person name="Bonfante P."/>
            <person name="Martin F.M."/>
        </authorList>
    </citation>
    <scope>NUCLEOTIDE SEQUENCE [LARGE SCALE GENOMIC DNA]</scope>
    <source>
        <strain evidence="1 2">RN42</strain>
    </source>
</reference>
<evidence type="ECO:0000313" key="1">
    <source>
        <dbReference type="EMBL" id="RPA84390.1"/>
    </source>
</evidence>
<keyword evidence="2" id="KW-1185">Reference proteome</keyword>
<dbReference type="EMBL" id="ML119659">
    <property type="protein sequence ID" value="RPA84390.1"/>
    <property type="molecule type" value="Genomic_DNA"/>
</dbReference>
<name>A0A3N4IJS3_ASCIM</name>
<dbReference type="Proteomes" id="UP000275078">
    <property type="component" value="Unassembled WGS sequence"/>
</dbReference>
<accession>A0A3N4IJS3</accession>